<evidence type="ECO:0000259" key="2">
    <source>
        <dbReference type="SMART" id="SM00854"/>
    </source>
</evidence>
<accession>A0ABV0EPS2</accession>
<dbReference type="Pfam" id="PF08245">
    <property type="entry name" value="Mur_ligase_M"/>
    <property type="match status" value="1"/>
</dbReference>
<dbReference type="PANTHER" id="PTHR33393:SF13">
    <property type="entry name" value="PGA BIOSYNTHESIS PROTEIN CAPA"/>
    <property type="match status" value="1"/>
</dbReference>
<comment type="similarity">
    <text evidence="1">Belongs to the CapA family.</text>
</comment>
<dbReference type="SUPFAM" id="SSF56300">
    <property type="entry name" value="Metallo-dependent phosphatases"/>
    <property type="match status" value="1"/>
</dbReference>
<dbReference type="InterPro" id="IPR004101">
    <property type="entry name" value="Mur_ligase_C"/>
</dbReference>
<dbReference type="InterPro" id="IPR029052">
    <property type="entry name" value="Metallo-depent_PP-like"/>
</dbReference>
<dbReference type="Gene3D" id="3.90.190.20">
    <property type="entry name" value="Mur ligase, C-terminal domain"/>
    <property type="match status" value="1"/>
</dbReference>
<feature type="domain" description="Capsule synthesis protein CapA" evidence="2">
    <location>
        <begin position="741"/>
        <end position="998"/>
    </location>
</feature>
<evidence type="ECO:0000256" key="1">
    <source>
        <dbReference type="ARBA" id="ARBA00005662"/>
    </source>
</evidence>
<name>A0ABV0EPS2_9ENTE</name>
<reference evidence="3 4" key="1">
    <citation type="submission" date="2024-02" db="EMBL/GenBank/DDBJ databases">
        <title>The Genome Sequence of Enterococcus sp. DIV0159.</title>
        <authorList>
            <person name="Earl A."/>
            <person name="Manson A."/>
            <person name="Gilmore M."/>
            <person name="Sanders J."/>
            <person name="Shea T."/>
            <person name="Howe W."/>
            <person name="Livny J."/>
            <person name="Cuomo C."/>
            <person name="Neafsey D."/>
            <person name="Birren B."/>
        </authorList>
    </citation>
    <scope>NUCLEOTIDE SEQUENCE [LARGE SCALE GENOMIC DNA]</scope>
    <source>
        <strain evidence="3 4">665A</strain>
    </source>
</reference>
<dbReference type="Pfam" id="PF09587">
    <property type="entry name" value="PGA_cap"/>
    <property type="match status" value="1"/>
</dbReference>
<dbReference type="Pfam" id="PF02875">
    <property type="entry name" value="Mur_ligase_C"/>
    <property type="match status" value="1"/>
</dbReference>
<dbReference type="SMART" id="SM00854">
    <property type="entry name" value="PGA_cap"/>
    <property type="match status" value="1"/>
</dbReference>
<dbReference type="GO" id="GO:0016874">
    <property type="term" value="F:ligase activity"/>
    <property type="evidence" value="ECO:0007669"/>
    <property type="project" value="UniProtKB-KW"/>
</dbReference>
<dbReference type="PANTHER" id="PTHR33393">
    <property type="entry name" value="POLYGLUTAMINE SYNTHESIS ACCESSORY PROTEIN RV0574C-RELATED"/>
    <property type="match status" value="1"/>
</dbReference>
<dbReference type="SUPFAM" id="SSF53623">
    <property type="entry name" value="MurD-like peptide ligases, catalytic domain"/>
    <property type="match status" value="1"/>
</dbReference>
<dbReference type="InterPro" id="IPR019079">
    <property type="entry name" value="Capsule_synth_CapA"/>
</dbReference>
<evidence type="ECO:0000313" key="3">
    <source>
        <dbReference type="EMBL" id="MEO1770546.1"/>
    </source>
</evidence>
<dbReference type="SUPFAM" id="SSF53244">
    <property type="entry name" value="MurD-like peptide ligases, peptide-binding domain"/>
    <property type="match status" value="1"/>
</dbReference>
<dbReference type="RefSeq" id="WP_207701278.1">
    <property type="nucleotide sequence ID" value="NZ_JAFREL020000002.1"/>
</dbReference>
<proteinExistence type="inferred from homology"/>
<comment type="caution">
    <text evidence="3">The sequence shown here is derived from an EMBL/GenBank/DDBJ whole genome shotgun (WGS) entry which is preliminary data.</text>
</comment>
<dbReference type="InterPro" id="IPR036615">
    <property type="entry name" value="Mur_ligase_C_dom_sf"/>
</dbReference>
<dbReference type="EMBL" id="JAFREL020000002">
    <property type="protein sequence ID" value="MEO1770546.1"/>
    <property type="molecule type" value="Genomic_DNA"/>
</dbReference>
<keyword evidence="4" id="KW-1185">Reference proteome</keyword>
<dbReference type="Gene3D" id="3.60.21.10">
    <property type="match status" value="1"/>
</dbReference>
<organism evidence="3 4">
    <name type="scientific">Candidatus Enterococcus ferrettii</name>
    <dbReference type="NCBI Taxonomy" id="2815324"/>
    <lineage>
        <taxon>Bacteria</taxon>
        <taxon>Bacillati</taxon>
        <taxon>Bacillota</taxon>
        <taxon>Bacilli</taxon>
        <taxon>Lactobacillales</taxon>
        <taxon>Enterococcaceae</taxon>
        <taxon>Enterococcus</taxon>
    </lineage>
</organism>
<dbReference type="Gene3D" id="3.40.1190.10">
    <property type="entry name" value="Mur-like, catalytic domain"/>
    <property type="match status" value="1"/>
</dbReference>
<dbReference type="InterPro" id="IPR036565">
    <property type="entry name" value="Mur-like_cat_sf"/>
</dbReference>
<dbReference type="InterPro" id="IPR013221">
    <property type="entry name" value="Mur_ligase_cen"/>
</dbReference>
<evidence type="ECO:0000313" key="4">
    <source>
        <dbReference type="Proteomes" id="UP000664357"/>
    </source>
</evidence>
<dbReference type="InterPro" id="IPR052169">
    <property type="entry name" value="CW_Biosynth-Accessory"/>
</dbReference>
<dbReference type="Proteomes" id="UP000664357">
    <property type="component" value="Unassembled WGS sequence"/>
</dbReference>
<protein>
    <submittedName>
        <fullName evidence="3">UDP-N-acetylmuramoyl-tripeptide-D-alanyl-D-alanine ligase</fullName>
    </submittedName>
</protein>
<keyword evidence="3" id="KW-0436">Ligase</keyword>
<gene>
    <name evidence="3" type="ORF">JZO67_002499</name>
</gene>
<sequence>MDVGINPKLLLETVFPGTWINEENLADRTISHTAYTFNELRPKNNLFIAMTEKTFLAGSKNTGVYGSWGDTHAINPNYLDKISILVVERPMPNNNIPQYLVSNSYDFLVALARYNRPNYQGKIVSITGTVGKTMTCELLSLVLKDRSSVLVANGNFNSRTAIRSMLASLLPNTSYDYTILETAVASLWFGEAGVAPEAKSDYAILTQFGRGQKETSVTDTIRFKSNITKHMSDGGKVILNQDVEEFTTAFETIEKNNPAIYTYSQTSQEAYCYLESVSTEKNLSTLTVNINQETFSFELKSTELLDKGFMSNLLAVITFLYLEAFDLNEFYTTFQQFTNRPHLLEKNDILLEQTPVTVIDDTYNAEELSIRNAIEFVNGVAGQYSEKKIAIIGKIISIGKQRNVVYKKIAEAFAKSDFDQVITFDDEVDILQASLPNTMRGGHFTDLQKLRARLIQLSEKDSLILLKGSVRGTRMRKILPLIEGKLTLAEVPQPEYGLVTSKNSLLFSKQNRKVPYGISNILIIHEVLYRLSENLIQLDDLVTYKKNMLELKSVRSTQPYESEVRYMKDVLSQAVSINAPDAILALSGFLFGNNTEALKSLKNKAEFYGIDPQSVLNVTGRSTKGHTQQTTLSNIAKAAELFLDLPKSVLKLLVNRNWIVRDKQFRAFNPYDQRLENTATILWGIHKELGIVINYSGRKPVIAVGVNDQNVLSHLQMLEYLAAFGTMPEFFVKEVPLQSPNVNLLGDVYFGEWYTEKRKKQGRKDALQDFGYGYSFDKMAPMLSADDFTIANYEGVFAKYPKKQSPLAATKPFILSGDPKKTIKELKRRNVNLVTLATNHLFDYGQDSIEYTKQQFEKADILTLGAGTNQKEAQEIIELNFEGKKVALFNAYWYRDHNDKKFNPYSVGNQPGVAALAEVMKTGMRRYKLEKPDTKIILVCHWGVDFNPIHSLQEELAEEFIEAGADLIVGHGPHFVQPMKNCNGKKVIYSVGNGVFNSDGEFIQRKIPPYGLFLRFNLQSNQMKVYPVFANNKQSFWQPFFLNDEIYVEEFKQLDLGILDNGEFLQDENGYYYVEIAIFED</sequence>